<sequence>MPNPQPDQPDRADRADRSDRSDRSDHRSLPYPGDEAITAARHRAHLAFAQLFTALGAGRHRLHYAAVDVDGRYRLASATVTVTTAPAWHLDADPDEFVTIEAAATAALEGNCTVLATLVVQTEQAPGLIVCGWRIERGYLHGMKPAAVQTAVRPCGGSSAPVARAYPAPFLPARPSPAEATARAPAGAGPPANSPYPYAL</sequence>
<protein>
    <submittedName>
        <fullName evidence="2">Uncharacterized protein</fullName>
    </submittedName>
</protein>
<dbReference type="Proteomes" id="UP000621386">
    <property type="component" value="Unassembled WGS sequence"/>
</dbReference>
<feature type="region of interest" description="Disordered" evidence="1">
    <location>
        <begin position="176"/>
        <end position="200"/>
    </location>
</feature>
<feature type="region of interest" description="Disordered" evidence="1">
    <location>
        <begin position="1"/>
        <end position="33"/>
    </location>
</feature>
<dbReference type="EMBL" id="JAERRH010000042">
    <property type="protein sequence ID" value="MBL1110504.1"/>
    <property type="molecule type" value="Genomic_DNA"/>
</dbReference>
<dbReference type="RefSeq" id="WP_201827623.1">
    <property type="nucleotide sequence ID" value="NZ_JAERRH010000042.1"/>
</dbReference>
<accession>A0ABS1PE09</accession>
<keyword evidence="3" id="KW-1185">Reference proteome</keyword>
<proteinExistence type="predicted"/>
<name>A0ABS1PE09_9ACTN</name>
<reference evidence="2 3" key="1">
    <citation type="submission" date="2021-01" db="EMBL/GenBank/DDBJ databases">
        <title>WGS of actinomycetes isolated from Thailand.</title>
        <authorList>
            <person name="Thawai C."/>
        </authorList>
    </citation>
    <scope>NUCLEOTIDE SEQUENCE [LARGE SCALE GENOMIC DNA]</scope>
    <source>
        <strain evidence="2 3">CH5-8</strain>
    </source>
</reference>
<feature type="compositionally biased region" description="Basic and acidic residues" evidence="1">
    <location>
        <begin position="8"/>
        <end position="28"/>
    </location>
</feature>
<evidence type="ECO:0000313" key="2">
    <source>
        <dbReference type="EMBL" id="MBL1110504.1"/>
    </source>
</evidence>
<comment type="caution">
    <text evidence="2">The sequence shown here is derived from an EMBL/GenBank/DDBJ whole genome shotgun (WGS) entry which is preliminary data.</text>
</comment>
<organism evidence="2 3">
    <name type="scientific">Streptomyces musisoli</name>
    <dbReference type="NCBI Taxonomy" id="2802280"/>
    <lineage>
        <taxon>Bacteria</taxon>
        <taxon>Bacillati</taxon>
        <taxon>Actinomycetota</taxon>
        <taxon>Actinomycetes</taxon>
        <taxon>Kitasatosporales</taxon>
        <taxon>Streptomycetaceae</taxon>
        <taxon>Streptomyces</taxon>
    </lineage>
</organism>
<evidence type="ECO:0000256" key="1">
    <source>
        <dbReference type="SAM" id="MobiDB-lite"/>
    </source>
</evidence>
<evidence type="ECO:0000313" key="3">
    <source>
        <dbReference type="Proteomes" id="UP000621386"/>
    </source>
</evidence>
<gene>
    <name evidence="2" type="ORF">JK361_39195</name>
</gene>